<evidence type="ECO:0000313" key="4">
    <source>
        <dbReference type="Proteomes" id="UP001219525"/>
    </source>
</evidence>
<name>A0AAD6VQQ3_9AGAR</name>
<evidence type="ECO:0000313" key="3">
    <source>
        <dbReference type="EMBL" id="KAJ7220084.1"/>
    </source>
</evidence>
<dbReference type="Proteomes" id="UP001219525">
    <property type="component" value="Unassembled WGS sequence"/>
</dbReference>
<organism evidence="3 4">
    <name type="scientific">Mycena pura</name>
    <dbReference type="NCBI Taxonomy" id="153505"/>
    <lineage>
        <taxon>Eukaryota</taxon>
        <taxon>Fungi</taxon>
        <taxon>Dikarya</taxon>
        <taxon>Basidiomycota</taxon>
        <taxon>Agaricomycotina</taxon>
        <taxon>Agaricomycetes</taxon>
        <taxon>Agaricomycetidae</taxon>
        <taxon>Agaricales</taxon>
        <taxon>Marasmiineae</taxon>
        <taxon>Mycenaceae</taxon>
        <taxon>Mycena</taxon>
    </lineage>
</organism>
<dbReference type="Pfam" id="PF05699">
    <property type="entry name" value="Dimer_Tnp_hAT"/>
    <property type="match status" value="1"/>
</dbReference>
<dbReference type="SUPFAM" id="SSF53098">
    <property type="entry name" value="Ribonuclease H-like"/>
    <property type="match status" value="1"/>
</dbReference>
<evidence type="ECO:0000256" key="1">
    <source>
        <dbReference type="SAM" id="MobiDB-lite"/>
    </source>
</evidence>
<evidence type="ECO:0000259" key="2">
    <source>
        <dbReference type="Pfam" id="PF05699"/>
    </source>
</evidence>
<feature type="domain" description="HAT C-terminal dimerisation" evidence="2">
    <location>
        <begin position="206"/>
        <end position="251"/>
    </location>
</feature>
<feature type="region of interest" description="Disordered" evidence="1">
    <location>
        <begin position="273"/>
        <end position="306"/>
    </location>
</feature>
<dbReference type="EMBL" id="JARJCW010000010">
    <property type="protein sequence ID" value="KAJ7220084.1"/>
    <property type="molecule type" value="Genomic_DNA"/>
</dbReference>
<dbReference type="InterPro" id="IPR012337">
    <property type="entry name" value="RNaseH-like_sf"/>
</dbReference>
<dbReference type="InterPro" id="IPR008906">
    <property type="entry name" value="HATC_C_dom"/>
</dbReference>
<sequence length="306" mass="34429">MYQLQGVLKVRAAFTDSLLLLIFSQPFKDATLRLSTNRHPRIFEVIPIIDKLNEHLEAAKKPPPKQRTMFDVVRMAAVAGLGILDKYYTKMDESIMYRIAMLLHPSYGLTYFDKMGWPKEWKDVALDLPRTQWIKNYRVEAPTEAQPTVCLPTIFDDLDVTLSTDPFEHFIASPPIPKEHCSQPLLWFGTVSPYASDPSPNNKAFIRMAQDFLSAPATSTDVERAFSHGGGMVTKRRHALSAESIRANALVSAWRRQDLVPEAEAIKVLGNRHSRKNKKRTELGGTIEISSGDEDDEVGEGSDGDE</sequence>
<proteinExistence type="predicted"/>
<accession>A0AAD6VQQ3</accession>
<dbReference type="GO" id="GO:0046983">
    <property type="term" value="F:protein dimerization activity"/>
    <property type="evidence" value="ECO:0007669"/>
    <property type="project" value="InterPro"/>
</dbReference>
<gene>
    <name evidence="3" type="ORF">GGX14DRAFT_355158</name>
</gene>
<keyword evidence="4" id="KW-1185">Reference proteome</keyword>
<reference evidence="3" key="1">
    <citation type="submission" date="2023-03" db="EMBL/GenBank/DDBJ databases">
        <title>Massive genome expansion in bonnet fungi (Mycena s.s.) driven by repeated elements and novel gene families across ecological guilds.</title>
        <authorList>
            <consortium name="Lawrence Berkeley National Laboratory"/>
            <person name="Harder C.B."/>
            <person name="Miyauchi S."/>
            <person name="Viragh M."/>
            <person name="Kuo A."/>
            <person name="Thoen E."/>
            <person name="Andreopoulos B."/>
            <person name="Lu D."/>
            <person name="Skrede I."/>
            <person name="Drula E."/>
            <person name="Henrissat B."/>
            <person name="Morin E."/>
            <person name="Kohler A."/>
            <person name="Barry K."/>
            <person name="LaButti K."/>
            <person name="Morin E."/>
            <person name="Salamov A."/>
            <person name="Lipzen A."/>
            <person name="Mereny Z."/>
            <person name="Hegedus B."/>
            <person name="Baldrian P."/>
            <person name="Stursova M."/>
            <person name="Weitz H."/>
            <person name="Taylor A."/>
            <person name="Grigoriev I.V."/>
            <person name="Nagy L.G."/>
            <person name="Martin F."/>
            <person name="Kauserud H."/>
        </authorList>
    </citation>
    <scope>NUCLEOTIDE SEQUENCE</scope>
    <source>
        <strain evidence="3">9144</strain>
    </source>
</reference>
<dbReference type="AlphaFoldDB" id="A0AAD6VQQ3"/>
<feature type="compositionally biased region" description="Acidic residues" evidence="1">
    <location>
        <begin position="291"/>
        <end position="306"/>
    </location>
</feature>
<comment type="caution">
    <text evidence="3">The sequence shown here is derived from an EMBL/GenBank/DDBJ whole genome shotgun (WGS) entry which is preliminary data.</text>
</comment>
<protein>
    <submittedName>
        <fullName evidence="3">Ribonuclease H-like domain-containing protein</fullName>
    </submittedName>
</protein>